<name>A0A6J6IUP3_9ZZZZ</name>
<organism evidence="1">
    <name type="scientific">freshwater metagenome</name>
    <dbReference type="NCBI Taxonomy" id="449393"/>
    <lineage>
        <taxon>unclassified sequences</taxon>
        <taxon>metagenomes</taxon>
        <taxon>ecological metagenomes</taxon>
    </lineage>
</organism>
<evidence type="ECO:0000313" key="1">
    <source>
        <dbReference type="EMBL" id="CAB4628256.1"/>
    </source>
</evidence>
<accession>A0A6J6IUP3</accession>
<proteinExistence type="predicted"/>
<sequence length="60" mass="7100">MTERVVLDHLTPSHSFSQNQIGAGAFGDEEIDVSTEVHRRRKRLREFIEIEQDLREKHRV</sequence>
<reference evidence="1" key="1">
    <citation type="submission" date="2020-05" db="EMBL/GenBank/DDBJ databases">
        <authorList>
            <person name="Chiriac C."/>
            <person name="Salcher M."/>
            <person name="Ghai R."/>
            <person name="Kavagutti S V."/>
        </authorList>
    </citation>
    <scope>NUCLEOTIDE SEQUENCE</scope>
</reference>
<dbReference type="EMBL" id="CAEZUP010000177">
    <property type="protein sequence ID" value="CAB4628256.1"/>
    <property type="molecule type" value="Genomic_DNA"/>
</dbReference>
<protein>
    <submittedName>
        <fullName evidence="1">Unannotated protein</fullName>
    </submittedName>
</protein>
<dbReference type="AlphaFoldDB" id="A0A6J6IUP3"/>
<gene>
    <name evidence="1" type="ORF">UFOPK1835_02260</name>
</gene>